<feature type="compositionally biased region" description="Basic and acidic residues" evidence="5">
    <location>
        <begin position="206"/>
        <end position="225"/>
    </location>
</feature>
<feature type="compositionally biased region" description="Basic and acidic residues" evidence="5">
    <location>
        <begin position="107"/>
        <end position="117"/>
    </location>
</feature>
<comment type="caution">
    <text evidence="6">The sequence shown here is derived from an EMBL/GenBank/DDBJ whole genome shotgun (WGS) entry which is preliminary data.</text>
</comment>
<comment type="subcellular location">
    <subcellularLocation>
        <location evidence="1">Nucleus</location>
        <location evidence="1">Nucleolus</location>
    </subcellularLocation>
</comment>
<dbReference type="EMBL" id="JANAWD010000574">
    <property type="protein sequence ID" value="KAJ3477667.1"/>
    <property type="molecule type" value="Genomic_DNA"/>
</dbReference>
<evidence type="ECO:0000256" key="3">
    <source>
        <dbReference type="ARBA" id="ARBA00023054"/>
    </source>
</evidence>
<dbReference type="PANTHER" id="PTHR14577:SF0">
    <property type="entry name" value="NUCLEOLAR PROTEIN 12"/>
    <property type="match status" value="1"/>
</dbReference>
<organism evidence="6 7">
    <name type="scientific">Meripilus lineatus</name>
    <dbReference type="NCBI Taxonomy" id="2056292"/>
    <lineage>
        <taxon>Eukaryota</taxon>
        <taxon>Fungi</taxon>
        <taxon>Dikarya</taxon>
        <taxon>Basidiomycota</taxon>
        <taxon>Agaricomycotina</taxon>
        <taxon>Agaricomycetes</taxon>
        <taxon>Polyporales</taxon>
        <taxon>Meripilaceae</taxon>
        <taxon>Meripilus</taxon>
    </lineage>
</organism>
<dbReference type="GO" id="GO:0019843">
    <property type="term" value="F:rRNA binding"/>
    <property type="evidence" value="ECO:0007669"/>
    <property type="project" value="TreeGrafter"/>
</dbReference>
<feature type="compositionally biased region" description="Polar residues" evidence="5">
    <location>
        <begin position="165"/>
        <end position="186"/>
    </location>
</feature>
<feature type="region of interest" description="Disordered" evidence="5">
    <location>
        <begin position="141"/>
        <end position="239"/>
    </location>
</feature>
<evidence type="ECO:0000256" key="5">
    <source>
        <dbReference type="SAM" id="MobiDB-lite"/>
    </source>
</evidence>
<feature type="region of interest" description="Disordered" evidence="5">
    <location>
        <begin position="98"/>
        <end position="126"/>
    </location>
</feature>
<dbReference type="Pfam" id="PF09805">
    <property type="entry name" value="Nop25"/>
    <property type="match status" value="1"/>
</dbReference>
<feature type="region of interest" description="Disordered" evidence="5">
    <location>
        <begin position="46"/>
        <end position="71"/>
    </location>
</feature>
<name>A0AAD5UVD3_9APHY</name>
<evidence type="ECO:0000313" key="6">
    <source>
        <dbReference type="EMBL" id="KAJ3477667.1"/>
    </source>
</evidence>
<feature type="compositionally biased region" description="Basic residues" evidence="5">
    <location>
        <begin position="228"/>
        <end position="239"/>
    </location>
</feature>
<reference evidence="6" key="1">
    <citation type="submission" date="2022-07" db="EMBL/GenBank/DDBJ databases">
        <title>Genome Sequence of Physisporinus lineatus.</title>
        <authorList>
            <person name="Buettner E."/>
        </authorList>
    </citation>
    <scope>NUCLEOTIDE SEQUENCE</scope>
    <source>
        <strain evidence="6">VT162</strain>
    </source>
</reference>
<dbReference type="AlphaFoldDB" id="A0AAD5UVD3"/>
<dbReference type="InterPro" id="IPR019186">
    <property type="entry name" value="Nucleolar_protein_12"/>
</dbReference>
<evidence type="ECO:0000256" key="1">
    <source>
        <dbReference type="ARBA" id="ARBA00004604"/>
    </source>
</evidence>
<evidence type="ECO:0000313" key="7">
    <source>
        <dbReference type="Proteomes" id="UP001212997"/>
    </source>
</evidence>
<keyword evidence="4" id="KW-0539">Nucleus</keyword>
<keyword evidence="3" id="KW-0175">Coiled coil</keyword>
<dbReference type="PANTHER" id="PTHR14577">
    <property type="entry name" value="NUCLEOLAR PROTEIN 12"/>
    <property type="match status" value="1"/>
</dbReference>
<comment type="similarity">
    <text evidence="2">Belongs to the RRP17 family.</text>
</comment>
<evidence type="ECO:0000256" key="2">
    <source>
        <dbReference type="ARBA" id="ARBA00007175"/>
    </source>
</evidence>
<protein>
    <recommendedName>
        <fullName evidence="8">Ribosomal RNA-processing protein 17</fullName>
    </recommendedName>
</protein>
<gene>
    <name evidence="6" type="ORF">NLI96_g10301</name>
</gene>
<feature type="compositionally biased region" description="Basic and acidic residues" evidence="5">
    <location>
        <begin position="49"/>
        <end position="71"/>
    </location>
</feature>
<dbReference type="Proteomes" id="UP001212997">
    <property type="component" value="Unassembled WGS sequence"/>
</dbReference>
<evidence type="ECO:0000256" key="4">
    <source>
        <dbReference type="ARBA" id="ARBA00023242"/>
    </source>
</evidence>
<proteinExistence type="inferred from homology"/>
<evidence type="ECO:0008006" key="8">
    <source>
        <dbReference type="Google" id="ProtNLM"/>
    </source>
</evidence>
<sequence length="239" mass="27500">MSNNLATLTKSHNIVALKKRAKREQIKEIVFDEYARKDFLTGFHKRKVQQKEEAKRKAREREKNERLEARREKRRMLAEKAAQNAEEVERAYGAIVDGDDESTVFSEQDKGKQRAAEVEDEYEDEEQLATVTIVEDFDPHELLHGPQNVRVHQDVVAEDSDGPPISTSARHTSTRLGAQMPSSSKKPQSRVAKKPKEIKYQTQVARKIERAKQRRRSTEKAERAGGKAARRKGSKRNQR</sequence>
<keyword evidence="7" id="KW-1185">Reference proteome</keyword>
<dbReference type="GO" id="GO:0005730">
    <property type="term" value="C:nucleolus"/>
    <property type="evidence" value="ECO:0007669"/>
    <property type="project" value="UniProtKB-SubCell"/>
</dbReference>
<accession>A0AAD5UVD3</accession>